<evidence type="ECO:0000256" key="3">
    <source>
        <dbReference type="SAM" id="MobiDB-lite"/>
    </source>
</evidence>
<proteinExistence type="predicted"/>
<comment type="caution">
    <text evidence="5">The sequence shown here is derived from an EMBL/GenBank/DDBJ whole genome shotgun (WGS) entry which is preliminary data.</text>
</comment>
<sequence length="620" mass="70186">MADQSRQTKLAAAKKKLKEFQQKSSPASVGGERGGGGGSGTGSKKKRKVKELSQLDAPSRDRDSPDNTFADMETVGSPVSQLLEEPNSESGRGSPVSNSASAATNSEFVSHNTELQEFPDTNGNRSLKEENRPLSSTESLRQISQQLNGLVSESTSACYVNGETVPSGELESRNQELAAALESSKLTNSQLSTKLDQLVHQTQELTDQLQKERKEFEQKFSKEQGAIREQLQVHIQTIGILVSEKSELQTALQYTQQAARQKTAEAEELNNRLQTTKQRVSELERTLSTVSTQQKQFERQNKELEKERDNLRLEVLRLNNLSEESKQQSSELSEQLRQITQDNAAMRLEVDDLHKRLEMADLMLQQYSSQSDSPSFNQKVELLLEEKQQLESRNHQLLESIAQLKTERDCYVERIQEEGRVWKDKTEQLLAQVSLVAEERDRNINRVQELEASIVELQNAAVLLSMEKEAQDNKEPQPSGPSEGEVALQEALSSLQQEKDAITAQYQAQLRDNEQLSRLCTEQETRLGDLERQVESQAQEEEDRRRMLEDVQSDKATISRALTQNRTLKDQLAELQNGFVKLTNENMELTTAIQSEQHVKKELARRMGELQEELHNVKEQ</sequence>
<dbReference type="InterPro" id="IPR024858">
    <property type="entry name" value="GOLGA"/>
</dbReference>
<protein>
    <recommendedName>
        <fullName evidence="4">Golgin subfamily A conserved domain-containing protein</fullName>
    </recommendedName>
</protein>
<feature type="compositionally biased region" description="Basic and acidic residues" evidence="3">
    <location>
        <begin position="50"/>
        <end position="65"/>
    </location>
</feature>
<feature type="coiled-coil region" evidence="2">
    <location>
        <begin position="252"/>
        <end position="356"/>
    </location>
</feature>
<dbReference type="PANTHER" id="PTHR10881">
    <property type="entry name" value="GOLGIN SUBFAMILY A MEMBER-RELATED"/>
    <property type="match status" value="1"/>
</dbReference>
<dbReference type="PANTHER" id="PTHR10881:SF46">
    <property type="entry name" value="GOLGIN SUBFAMILY A MEMBER 2"/>
    <property type="match status" value="1"/>
</dbReference>
<dbReference type="InterPro" id="IPR043976">
    <property type="entry name" value="GOLGA_cons_dom"/>
</dbReference>
<gene>
    <name evidence="5" type="ORF">ATANTOWER_007855</name>
</gene>
<keyword evidence="1 2" id="KW-0175">Coiled coil</keyword>
<feature type="compositionally biased region" description="Gly residues" evidence="3">
    <location>
        <begin position="31"/>
        <end position="41"/>
    </location>
</feature>
<feature type="non-terminal residue" evidence="5">
    <location>
        <position position="620"/>
    </location>
</feature>
<dbReference type="Proteomes" id="UP001345963">
    <property type="component" value="Unassembled WGS sequence"/>
</dbReference>
<name>A0ABU7AFN1_9TELE</name>
<evidence type="ECO:0000256" key="2">
    <source>
        <dbReference type="SAM" id="Coils"/>
    </source>
</evidence>
<feature type="compositionally biased region" description="Polar residues" evidence="3">
    <location>
        <begin position="88"/>
        <end position="125"/>
    </location>
</feature>
<feature type="compositionally biased region" description="Basic and acidic residues" evidence="3">
    <location>
        <begin position="542"/>
        <end position="552"/>
    </location>
</feature>
<feature type="domain" description="Golgin subfamily A conserved" evidence="4">
    <location>
        <begin position="396"/>
        <end position="620"/>
    </location>
</feature>
<evidence type="ECO:0000313" key="6">
    <source>
        <dbReference type="Proteomes" id="UP001345963"/>
    </source>
</evidence>
<feature type="region of interest" description="Disordered" evidence="3">
    <location>
        <begin position="530"/>
        <end position="552"/>
    </location>
</feature>
<dbReference type="Pfam" id="PF15070">
    <property type="entry name" value="GOLGA2L5"/>
    <property type="match status" value="1"/>
</dbReference>
<reference evidence="5 6" key="1">
    <citation type="submission" date="2021-07" db="EMBL/GenBank/DDBJ databases">
        <authorList>
            <person name="Palmer J.M."/>
        </authorList>
    </citation>
    <scope>NUCLEOTIDE SEQUENCE [LARGE SCALE GENOMIC DNA]</scope>
    <source>
        <strain evidence="5 6">AT_MEX2019</strain>
        <tissue evidence="5">Muscle</tissue>
    </source>
</reference>
<dbReference type="EMBL" id="JAHUTI010011756">
    <property type="protein sequence ID" value="MED6236350.1"/>
    <property type="molecule type" value="Genomic_DNA"/>
</dbReference>
<evidence type="ECO:0000259" key="4">
    <source>
        <dbReference type="Pfam" id="PF15070"/>
    </source>
</evidence>
<feature type="region of interest" description="Disordered" evidence="3">
    <location>
        <begin position="1"/>
        <end position="140"/>
    </location>
</feature>
<accession>A0ABU7AFN1</accession>
<evidence type="ECO:0000256" key="1">
    <source>
        <dbReference type="ARBA" id="ARBA00023054"/>
    </source>
</evidence>
<feature type="coiled-coil region" evidence="2">
    <location>
        <begin position="188"/>
        <end position="219"/>
    </location>
</feature>
<organism evidence="5 6">
    <name type="scientific">Ataeniobius toweri</name>
    <dbReference type="NCBI Taxonomy" id="208326"/>
    <lineage>
        <taxon>Eukaryota</taxon>
        <taxon>Metazoa</taxon>
        <taxon>Chordata</taxon>
        <taxon>Craniata</taxon>
        <taxon>Vertebrata</taxon>
        <taxon>Euteleostomi</taxon>
        <taxon>Actinopterygii</taxon>
        <taxon>Neopterygii</taxon>
        <taxon>Teleostei</taxon>
        <taxon>Neoteleostei</taxon>
        <taxon>Acanthomorphata</taxon>
        <taxon>Ovalentaria</taxon>
        <taxon>Atherinomorphae</taxon>
        <taxon>Cyprinodontiformes</taxon>
        <taxon>Goodeidae</taxon>
        <taxon>Ataeniobius</taxon>
    </lineage>
</organism>
<feature type="coiled-coil region" evidence="2">
    <location>
        <begin position="380"/>
        <end position="407"/>
    </location>
</feature>
<evidence type="ECO:0000313" key="5">
    <source>
        <dbReference type="EMBL" id="MED6236350.1"/>
    </source>
</evidence>
<keyword evidence="6" id="KW-1185">Reference proteome</keyword>